<proteinExistence type="inferred from homology"/>
<evidence type="ECO:0000256" key="2">
    <source>
        <dbReference type="ARBA" id="ARBA00022679"/>
    </source>
</evidence>
<evidence type="ECO:0000256" key="4">
    <source>
        <dbReference type="ARBA" id="ARBA00022777"/>
    </source>
</evidence>
<accession>A0ABQ1JLU9</accession>
<evidence type="ECO:0000256" key="3">
    <source>
        <dbReference type="ARBA" id="ARBA00022741"/>
    </source>
</evidence>
<feature type="binding site" evidence="8">
    <location>
        <begin position="7"/>
        <end position="15"/>
    </location>
    <ligand>
        <name>ATP</name>
        <dbReference type="ChEBI" id="CHEBI:30616"/>
    </ligand>
</feature>
<evidence type="ECO:0000256" key="6">
    <source>
        <dbReference type="ARBA" id="ARBA00047615"/>
    </source>
</evidence>
<dbReference type="InterPro" id="IPR027417">
    <property type="entry name" value="P-loop_NTPase"/>
</dbReference>
<dbReference type="Gene3D" id="3.40.50.300">
    <property type="entry name" value="P-loop containing nucleotide triphosphate hydrolases"/>
    <property type="match status" value="1"/>
</dbReference>
<reference evidence="11" key="1">
    <citation type="journal article" date="2019" name="Int. J. Syst. Evol. Microbiol.">
        <title>The Global Catalogue of Microorganisms (GCM) 10K type strain sequencing project: providing services to taxonomists for standard genome sequencing and annotation.</title>
        <authorList>
            <consortium name="The Broad Institute Genomics Platform"/>
            <consortium name="The Broad Institute Genome Sequencing Center for Infectious Disease"/>
            <person name="Wu L."/>
            <person name="Ma J."/>
        </authorList>
    </citation>
    <scope>NUCLEOTIDE SEQUENCE [LARGE SCALE GENOMIC DNA]</scope>
    <source>
        <strain evidence="11">CGMCC 1.15928</strain>
    </source>
</reference>
<keyword evidence="5 8" id="KW-0067">ATP-binding</keyword>
<keyword evidence="8" id="KW-0963">Cytoplasm</keyword>
<evidence type="ECO:0000256" key="1">
    <source>
        <dbReference type="ARBA" id="ARBA00009427"/>
    </source>
</evidence>
<organism evidence="10 11">
    <name type="scientific">Henriciella pelagia</name>
    <dbReference type="NCBI Taxonomy" id="1977912"/>
    <lineage>
        <taxon>Bacteria</taxon>
        <taxon>Pseudomonadati</taxon>
        <taxon>Pseudomonadota</taxon>
        <taxon>Alphaproteobacteria</taxon>
        <taxon>Hyphomonadales</taxon>
        <taxon>Hyphomonadaceae</taxon>
        <taxon>Henriciella</taxon>
    </lineage>
</organism>
<gene>
    <name evidence="8 10" type="primary">cmk</name>
    <name evidence="10" type="ORF">GCM10011503_18700</name>
</gene>
<keyword evidence="3 8" id="KW-0547">Nucleotide-binding</keyword>
<dbReference type="InterPro" id="IPR011994">
    <property type="entry name" value="Cytidylate_kinase_dom"/>
</dbReference>
<evidence type="ECO:0000259" key="9">
    <source>
        <dbReference type="Pfam" id="PF02224"/>
    </source>
</evidence>
<keyword evidence="4 8" id="KW-0418">Kinase</keyword>
<dbReference type="Proteomes" id="UP000628854">
    <property type="component" value="Unassembled WGS sequence"/>
</dbReference>
<dbReference type="EMBL" id="BMKF01000002">
    <property type="protein sequence ID" value="GGB70302.1"/>
    <property type="molecule type" value="Genomic_DNA"/>
</dbReference>
<keyword evidence="11" id="KW-1185">Reference proteome</keyword>
<comment type="catalytic activity">
    <reaction evidence="7 8">
        <text>CMP + ATP = CDP + ADP</text>
        <dbReference type="Rhea" id="RHEA:11600"/>
        <dbReference type="ChEBI" id="CHEBI:30616"/>
        <dbReference type="ChEBI" id="CHEBI:58069"/>
        <dbReference type="ChEBI" id="CHEBI:60377"/>
        <dbReference type="ChEBI" id="CHEBI:456216"/>
        <dbReference type="EC" id="2.7.4.25"/>
    </reaction>
</comment>
<sequence length="210" mass="22779">MIIAIDGTLASGKGTIARRIAAWFGLPYMDTGRLYRATGVAAIKERIDLADGELVAAVASSLDLNDFEEAELRTAEAGVAASKVAALPDVRTALLQLQRDFANQKLGAVLDGRDIGTVVCPDADVKLWIDADVEVRAKRRHLELRKAGDAITLEDLTQQLRERDERDANRKDAPMKKAADAVLIDTTDLTIDAAVDKARAVIEEVMARNE</sequence>
<keyword evidence="2 8" id="KW-0808">Transferase</keyword>
<dbReference type="NCBIfam" id="TIGR00017">
    <property type="entry name" value="cmk"/>
    <property type="match status" value="1"/>
</dbReference>
<dbReference type="CDD" id="cd02020">
    <property type="entry name" value="CMPK"/>
    <property type="match status" value="1"/>
</dbReference>
<dbReference type="SUPFAM" id="SSF52540">
    <property type="entry name" value="P-loop containing nucleoside triphosphate hydrolases"/>
    <property type="match status" value="1"/>
</dbReference>
<dbReference type="EC" id="2.7.4.25" evidence="8"/>
<evidence type="ECO:0000256" key="7">
    <source>
        <dbReference type="ARBA" id="ARBA00048478"/>
    </source>
</evidence>
<comment type="catalytic activity">
    <reaction evidence="6 8">
        <text>dCMP + ATP = dCDP + ADP</text>
        <dbReference type="Rhea" id="RHEA:25094"/>
        <dbReference type="ChEBI" id="CHEBI:30616"/>
        <dbReference type="ChEBI" id="CHEBI:57566"/>
        <dbReference type="ChEBI" id="CHEBI:58593"/>
        <dbReference type="ChEBI" id="CHEBI:456216"/>
        <dbReference type="EC" id="2.7.4.25"/>
    </reaction>
</comment>
<comment type="similarity">
    <text evidence="1 8">Belongs to the cytidylate kinase family. Type 1 subfamily.</text>
</comment>
<evidence type="ECO:0000313" key="11">
    <source>
        <dbReference type="Proteomes" id="UP000628854"/>
    </source>
</evidence>
<dbReference type="HAMAP" id="MF_00238">
    <property type="entry name" value="Cytidyl_kinase_type1"/>
    <property type="match status" value="1"/>
</dbReference>
<dbReference type="Pfam" id="PF02224">
    <property type="entry name" value="Cytidylate_kin"/>
    <property type="match status" value="1"/>
</dbReference>
<dbReference type="GO" id="GO:0016301">
    <property type="term" value="F:kinase activity"/>
    <property type="evidence" value="ECO:0007669"/>
    <property type="project" value="UniProtKB-KW"/>
</dbReference>
<dbReference type="InterPro" id="IPR003136">
    <property type="entry name" value="Cytidylate_kin"/>
</dbReference>
<comment type="subcellular location">
    <subcellularLocation>
        <location evidence="8">Cytoplasm</location>
    </subcellularLocation>
</comment>
<feature type="domain" description="Cytidylate kinase" evidence="9">
    <location>
        <begin position="3"/>
        <end position="202"/>
    </location>
</feature>
<protein>
    <recommendedName>
        <fullName evidence="8">Cytidylate kinase</fullName>
        <shortName evidence="8">CK</shortName>
        <ecNumber evidence="8">2.7.4.25</ecNumber>
    </recommendedName>
    <alternativeName>
        <fullName evidence="8">Cytidine monophosphate kinase</fullName>
        <shortName evidence="8">CMP kinase</shortName>
    </alternativeName>
</protein>
<name>A0ABQ1JLU9_9PROT</name>
<comment type="caution">
    <text evidence="10">The sequence shown here is derived from an EMBL/GenBank/DDBJ whole genome shotgun (WGS) entry which is preliminary data.</text>
</comment>
<evidence type="ECO:0000256" key="8">
    <source>
        <dbReference type="HAMAP-Rule" id="MF_00238"/>
    </source>
</evidence>
<evidence type="ECO:0000313" key="10">
    <source>
        <dbReference type="EMBL" id="GGB70302.1"/>
    </source>
</evidence>
<evidence type="ECO:0000256" key="5">
    <source>
        <dbReference type="ARBA" id="ARBA00022840"/>
    </source>
</evidence>
<dbReference type="RefSeq" id="WP_084392643.1">
    <property type="nucleotide sequence ID" value="NZ_BMKF01000002.1"/>
</dbReference>